<evidence type="ECO:0000313" key="3">
    <source>
        <dbReference type="EMBL" id="KAK4791900.1"/>
    </source>
</evidence>
<feature type="signal peptide" evidence="2">
    <location>
        <begin position="1"/>
        <end position="20"/>
    </location>
</feature>
<evidence type="ECO:0000256" key="1">
    <source>
        <dbReference type="SAM" id="MobiDB-lite"/>
    </source>
</evidence>
<dbReference type="EMBL" id="JAXQNO010000008">
    <property type="protein sequence ID" value="KAK4791900.1"/>
    <property type="molecule type" value="Genomic_DNA"/>
</dbReference>
<keyword evidence="2" id="KW-0732">Signal</keyword>
<accession>A0AAN7R8B1</accession>
<sequence>MSRNFSRWLLNCIFGIPVRGIVITTETNRTLGATTWEGDEATERRSPALVRPAGSESFNRSKLEEILKKFCGRKKEEPNLGAVEKKSIRNSEALLEYQSRTS</sequence>
<dbReference type="AlphaFoldDB" id="A0AAN7R8B1"/>
<gene>
    <name evidence="3" type="ORF">SAY86_022335</name>
</gene>
<protein>
    <submittedName>
        <fullName evidence="3">Uncharacterized protein</fullName>
    </submittedName>
</protein>
<dbReference type="Proteomes" id="UP001346149">
    <property type="component" value="Unassembled WGS sequence"/>
</dbReference>
<organism evidence="3 4">
    <name type="scientific">Trapa natans</name>
    <name type="common">Water chestnut</name>
    <dbReference type="NCBI Taxonomy" id="22666"/>
    <lineage>
        <taxon>Eukaryota</taxon>
        <taxon>Viridiplantae</taxon>
        <taxon>Streptophyta</taxon>
        <taxon>Embryophyta</taxon>
        <taxon>Tracheophyta</taxon>
        <taxon>Spermatophyta</taxon>
        <taxon>Magnoliopsida</taxon>
        <taxon>eudicotyledons</taxon>
        <taxon>Gunneridae</taxon>
        <taxon>Pentapetalae</taxon>
        <taxon>rosids</taxon>
        <taxon>malvids</taxon>
        <taxon>Myrtales</taxon>
        <taxon>Lythraceae</taxon>
        <taxon>Trapa</taxon>
    </lineage>
</organism>
<comment type="caution">
    <text evidence="3">The sequence shown here is derived from an EMBL/GenBank/DDBJ whole genome shotgun (WGS) entry which is preliminary data.</text>
</comment>
<evidence type="ECO:0000256" key="2">
    <source>
        <dbReference type="SAM" id="SignalP"/>
    </source>
</evidence>
<name>A0AAN7R8B1_TRANT</name>
<feature type="region of interest" description="Disordered" evidence="1">
    <location>
        <begin position="34"/>
        <end position="54"/>
    </location>
</feature>
<keyword evidence="4" id="KW-1185">Reference proteome</keyword>
<feature type="chain" id="PRO_5042908638" evidence="2">
    <location>
        <begin position="21"/>
        <end position="102"/>
    </location>
</feature>
<reference evidence="3 4" key="1">
    <citation type="journal article" date="2023" name="Hortic Res">
        <title>Pangenome of water caltrop reveals structural variations and asymmetric subgenome divergence after allopolyploidization.</title>
        <authorList>
            <person name="Zhang X."/>
            <person name="Chen Y."/>
            <person name="Wang L."/>
            <person name="Yuan Y."/>
            <person name="Fang M."/>
            <person name="Shi L."/>
            <person name="Lu R."/>
            <person name="Comes H.P."/>
            <person name="Ma Y."/>
            <person name="Chen Y."/>
            <person name="Huang G."/>
            <person name="Zhou Y."/>
            <person name="Zheng Z."/>
            <person name="Qiu Y."/>
        </authorList>
    </citation>
    <scope>NUCLEOTIDE SEQUENCE [LARGE SCALE GENOMIC DNA]</scope>
    <source>
        <strain evidence="3">F231</strain>
    </source>
</reference>
<evidence type="ECO:0000313" key="4">
    <source>
        <dbReference type="Proteomes" id="UP001346149"/>
    </source>
</evidence>
<proteinExistence type="predicted"/>